<name>A0A933L0N5_9HYPH</name>
<organism evidence="5 6">
    <name type="scientific">Devosia nanyangense</name>
    <dbReference type="NCBI Taxonomy" id="1228055"/>
    <lineage>
        <taxon>Bacteria</taxon>
        <taxon>Pseudomonadati</taxon>
        <taxon>Pseudomonadota</taxon>
        <taxon>Alphaproteobacteria</taxon>
        <taxon>Hyphomicrobiales</taxon>
        <taxon>Devosiaceae</taxon>
        <taxon>Devosia</taxon>
    </lineage>
</organism>
<dbReference type="GO" id="GO:0043709">
    <property type="term" value="P:cell adhesion involved in single-species biofilm formation"/>
    <property type="evidence" value="ECO:0007669"/>
    <property type="project" value="TreeGrafter"/>
</dbReference>
<dbReference type="PANTHER" id="PTHR45138:SF9">
    <property type="entry name" value="DIGUANYLATE CYCLASE DGCM-RELATED"/>
    <property type="match status" value="1"/>
</dbReference>
<dbReference type="Gene3D" id="3.30.70.270">
    <property type="match status" value="1"/>
</dbReference>
<dbReference type="InterPro" id="IPR000160">
    <property type="entry name" value="GGDEF_dom"/>
</dbReference>
<sequence>MKLDLSPQSWGRVIVSTVAGTALCVAVALFVDSFNFADMDQAARLRAIATDVFVPIILAVPLLLFFTGKLRELAIAHQQLTLYASTDSLTQVMNRAAFSTLVDAYLSSVREHEETARGALLIIDADNFKSVNDRYGHDRGDEALRLIAQTIKGALRGPDIVGRIGGEEFGVFLPGSDMQQAASVAERIRVAVSSAEFNPSGEQRQLTVSVGGASFDRCIPFTELYRVADQRLYAAKDQGRNRSLVAPATVYATAA</sequence>
<reference evidence="5" key="1">
    <citation type="submission" date="2020-07" db="EMBL/GenBank/DDBJ databases">
        <title>Huge and variable diversity of episymbiotic CPR bacteria and DPANN archaea in groundwater ecosystems.</title>
        <authorList>
            <person name="He C.Y."/>
            <person name="Keren R."/>
            <person name="Whittaker M."/>
            <person name="Farag I.F."/>
            <person name="Doudna J."/>
            <person name="Cate J.H.D."/>
            <person name="Banfield J.F."/>
        </authorList>
    </citation>
    <scope>NUCLEOTIDE SEQUENCE</scope>
    <source>
        <strain evidence="5">NC_groundwater_1586_Pr3_B-0.1um_66_15</strain>
    </source>
</reference>
<dbReference type="PROSITE" id="PS50887">
    <property type="entry name" value="GGDEF"/>
    <property type="match status" value="1"/>
</dbReference>
<dbReference type="InterPro" id="IPR043128">
    <property type="entry name" value="Rev_trsase/Diguanyl_cyclase"/>
</dbReference>
<accession>A0A933L0N5</accession>
<feature type="transmembrane region" description="Helical" evidence="3">
    <location>
        <begin position="12"/>
        <end position="31"/>
    </location>
</feature>
<evidence type="ECO:0000256" key="2">
    <source>
        <dbReference type="ARBA" id="ARBA00034247"/>
    </source>
</evidence>
<evidence type="ECO:0000313" key="6">
    <source>
        <dbReference type="Proteomes" id="UP000782610"/>
    </source>
</evidence>
<keyword evidence="3" id="KW-0812">Transmembrane</keyword>
<dbReference type="NCBIfam" id="TIGR00254">
    <property type="entry name" value="GGDEF"/>
    <property type="match status" value="1"/>
</dbReference>
<keyword evidence="3" id="KW-0472">Membrane</keyword>
<evidence type="ECO:0000256" key="3">
    <source>
        <dbReference type="SAM" id="Phobius"/>
    </source>
</evidence>
<dbReference type="SUPFAM" id="SSF55073">
    <property type="entry name" value="Nucleotide cyclase"/>
    <property type="match status" value="1"/>
</dbReference>
<evidence type="ECO:0000313" key="5">
    <source>
        <dbReference type="EMBL" id="MBI4921808.1"/>
    </source>
</evidence>
<dbReference type="GO" id="GO:1902201">
    <property type="term" value="P:negative regulation of bacterial-type flagellum-dependent cell motility"/>
    <property type="evidence" value="ECO:0007669"/>
    <property type="project" value="TreeGrafter"/>
</dbReference>
<proteinExistence type="predicted"/>
<dbReference type="AlphaFoldDB" id="A0A933L0N5"/>
<feature type="transmembrane region" description="Helical" evidence="3">
    <location>
        <begin position="43"/>
        <end position="66"/>
    </location>
</feature>
<dbReference type="Pfam" id="PF00990">
    <property type="entry name" value="GGDEF"/>
    <property type="match status" value="1"/>
</dbReference>
<evidence type="ECO:0000259" key="4">
    <source>
        <dbReference type="PROSITE" id="PS50887"/>
    </source>
</evidence>
<dbReference type="InterPro" id="IPR050469">
    <property type="entry name" value="Diguanylate_Cyclase"/>
</dbReference>
<dbReference type="GO" id="GO:0052621">
    <property type="term" value="F:diguanylate cyclase activity"/>
    <property type="evidence" value="ECO:0007669"/>
    <property type="project" value="UniProtKB-EC"/>
</dbReference>
<dbReference type="GO" id="GO:0005886">
    <property type="term" value="C:plasma membrane"/>
    <property type="evidence" value="ECO:0007669"/>
    <property type="project" value="TreeGrafter"/>
</dbReference>
<dbReference type="EMBL" id="JACRAF010000024">
    <property type="protein sequence ID" value="MBI4921808.1"/>
    <property type="molecule type" value="Genomic_DNA"/>
</dbReference>
<dbReference type="PANTHER" id="PTHR45138">
    <property type="entry name" value="REGULATORY COMPONENTS OF SENSORY TRANSDUCTION SYSTEM"/>
    <property type="match status" value="1"/>
</dbReference>
<dbReference type="FunFam" id="3.30.70.270:FF:000001">
    <property type="entry name" value="Diguanylate cyclase domain protein"/>
    <property type="match status" value="1"/>
</dbReference>
<feature type="domain" description="GGDEF" evidence="4">
    <location>
        <begin position="116"/>
        <end position="248"/>
    </location>
</feature>
<gene>
    <name evidence="5" type="ORF">HY834_08660</name>
</gene>
<comment type="catalytic activity">
    <reaction evidence="2">
        <text>2 GTP = 3',3'-c-di-GMP + 2 diphosphate</text>
        <dbReference type="Rhea" id="RHEA:24898"/>
        <dbReference type="ChEBI" id="CHEBI:33019"/>
        <dbReference type="ChEBI" id="CHEBI:37565"/>
        <dbReference type="ChEBI" id="CHEBI:58805"/>
        <dbReference type="EC" id="2.7.7.65"/>
    </reaction>
</comment>
<comment type="caution">
    <text evidence="5">The sequence shown here is derived from an EMBL/GenBank/DDBJ whole genome shotgun (WGS) entry which is preliminary data.</text>
</comment>
<dbReference type="CDD" id="cd01949">
    <property type="entry name" value="GGDEF"/>
    <property type="match status" value="1"/>
</dbReference>
<protein>
    <recommendedName>
        <fullName evidence="1">diguanylate cyclase</fullName>
        <ecNumber evidence="1">2.7.7.65</ecNumber>
    </recommendedName>
</protein>
<evidence type="ECO:0000256" key="1">
    <source>
        <dbReference type="ARBA" id="ARBA00012528"/>
    </source>
</evidence>
<dbReference type="EC" id="2.7.7.65" evidence="1"/>
<dbReference type="Proteomes" id="UP000782610">
    <property type="component" value="Unassembled WGS sequence"/>
</dbReference>
<dbReference type="SMART" id="SM00267">
    <property type="entry name" value="GGDEF"/>
    <property type="match status" value="1"/>
</dbReference>
<dbReference type="InterPro" id="IPR029787">
    <property type="entry name" value="Nucleotide_cyclase"/>
</dbReference>
<keyword evidence="3" id="KW-1133">Transmembrane helix</keyword>